<dbReference type="PANTHER" id="PTHR43553:SF23">
    <property type="entry name" value="ABC TRANSPORTER ATP-BINDING COMPONENT"/>
    <property type="match status" value="1"/>
</dbReference>
<dbReference type="EMBL" id="AQFT01000085">
    <property type="protein sequence ID" value="EMZ26168.1"/>
    <property type="molecule type" value="Genomic_DNA"/>
</dbReference>
<evidence type="ECO:0000256" key="2">
    <source>
        <dbReference type="ARBA" id="ARBA00005417"/>
    </source>
</evidence>
<comment type="similarity">
    <text evidence="2">Belongs to the ABC transporter superfamily.</text>
</comment>
<keyword evidence="4" id="KW-1003">Cell membrane</keyword>
<dbReference type="GO" id="GO:0043190">
    <property type="term" value="C:ATP-binding cassette (ABC) transporter complex"/>
    <property type="evidence" value="ECO:0007669"/>
    <property type="project" value="TreeGrafter"/>
</dbReference>
<dbReference type="HOGENOM" id="CLU_000604_86_7_9"/>
<feature type="domain" description="ABC transporter" evidence="11">
    <location>
        <begin position="262"/>
        <end position="469"/>
    </location>
</feature>
<dbReference type="PROSITE" id="PS50893">
    <property type="entry name" value="ABC_TRANSPORTER_2"/>
    <property type="match status" value="2"/>
</dbReference>
<dbReference type="InterPro" id="IPR017871">
    <property type="entry name" value="ABC_transporter-like_CS"/>
</dbReference>
<comment type="subcellular location">
    <subcellularLocation>
        <location evidence="1">Cell membrane</location>
        <topology evidence="1">Peripheral membrane protein</topology>
    </subcellularLocation>
</comment>
<gene>
    <name evidence="12" type="ORF">C823_02664</name>
</gene>
<comment type="function">
    <text evidence="10">Probably part of an ABC transporter complex. Responsible for energy coupling to the transport system.</text>
</comment>
<dbReference type="InterPro" id="IPR015856">
    <property type="entry name" value="ABC_transpr_CbiO/EcfA_su"/>
</dbReference>
<keyword evidence="3" id="KW-0813">Transport</keyword>
<organism evidence="12 13">
    <name type="scientific">Eubacterium plexicaudatum ASF492</name>
    <dbReference type="NCBI Taxonomy" id="1235802"/>
    <lineage>
        <taxon>Bacteria</taxon>
        <taxon>Bacillati</taxon>
        <taxon>Bacillota</taxon>
        <taxon>Clostridia</taxon>
        <taxon>Eubacteriales</taxon>
        <taxon>Eubacteriaceae</taxon>
        <taxon>Eubacterium</taxon>
    </lineage>
</organism>
<dbReference type="GO" id="GO:0005524">
    <property type="term" value="F:ATP binding"/>
    <property type="evidence" value="ECO:0007669"/>
    <property type="project" value="UniProtKB-KW"/>
</dbReference>
<comment type="caution">
    <text evidence="12">The sequence shown here is derived from an EMBL/GenBank/DDBJ whole genome shotgun (WGS) entry which is preliminary data.</text>
</comment>
<dbReference type="OrthoDB" id="501320at2"/>
<dbReference type="STRING" id="1235802.C823_02664"/>
<evidence type="ECO:0000256" key="6">
    <source>
        <dbReference type="ARBA" id="ARBA00022741"/>
    </source>
</evidence>
<accession>N2AI58</accession>
<keyword evidence="13" id="KW-1185">Reference proteome</keyword>
<dbReference type="InterPro" id="IPR003439">
    <property type="entry name" value="ABC_transporter-like_ATP-bd"/>
</dbReference>
<dbReference type="InterPro" id="IPR003593">
    <property type="entry name" value="AAA+_ATPase"/>
</dbReference>
<proteinExistence type="inferred from homology"/>
<evidence type="ECO:0000256" key="3">
    <source>
        <dbReference type="ARBA" id="ARBA00022448"/>
    </source>
</evidence>
<keyword evidence="7" id="KW-0067">ATP-binding</keyword>
<reference evidence="12 13" key="1">
    <citation type="journal article" date="2014" name="Genome Announc.">
        <title>Draft genome sequences of the altered schaedler flora, a defined bacterial community from gnotobiotic mice.</title>
        <authorList>
            <person name="Wannemuehler M.J."/>
            <person name="Overstreet A.M."/>
            <person name="Ward D.V."/>
            <person name="Phillips G.J."/>
        </authorList>
    </citation>
    <scope>NUCLEOTIDE SEQUENCE [LARGE SCALE GENOMIC DNA]</scope>
    <source>
        <strain evidence="12 13">ASF492</strain>
    </source>
</reference>
<dbReference type="SMART" id="SM00382">
    <property type="entry name" value="AAA"/>
    <property type="match status" value="2"/>
</dbReference>
<name>N2AI58_9FIRM</name>
<evidence type="ECO:0000256" key="7">
    <source>
        <dbReference type="ARBA" id="ARBA00022840"/>
    </source>
</evidence>
<dbReference type="AlphaFoldDB" id="N2AI58"/>
<dbReference type="GO" id="GO:0016887">
    <property type="term" value="F:ATP hydrolysis activity"/>
    <property type="evidence" value="ECO:0007669"/>
    <property type="project" value="InterPro"/>
</dbReference>
<dbReference type="PANTHER" id="PTHR43553">
    <property type="entry name" value="HEAVY METAL TRANSPORTER"/>
    <property type="match status" value="1"/>
</dbReference>
<evidence type="ECO:0000256" key="8">
    <source>
        <dbReference type="ARBA" id="ARBA00022967"/>
    </source>
</evidence>
<keyword evidence="9" id="KW-0472">Membrane</keyword>
<dbReference type="PATRIC" id="fig|1235802.3.peg.2814"/>
<dbReference type="Proteomes" id="UP000012589">
    <property type="component" value="Unassembled WGS sequence"/>
</dbReference>
<feature type="domain" description="ABC transporter" evidence="11">
    <location>
        <begin position="4"/>
        <end position="242"/>
    </location>
</feature>
<dbReference type="PROSITE" id="PS00211">
    <property type="entry name" value="ABC_TRANSPORTER_1"/>
    <property type="match status" value="1"/>
</dbReference>
<evidence type="ECO:0000256" key="4">
    <source>
        <dbReference type="ARBA" id="ARBA00022475"/>
    </source>
</evidence>
<keyword evidence="5" id="KW-0677">Repeat</keyword>
<keyword evidence="6" id="KW-0547">Nucleotide-binding</keyword>
<evidence type="ECO:0000256" key="5">
    <source>
        <dbReference type="ARBA" id="ARBA00022737"/>
    </source>
</evidence>
<dbReference type="InterPro" id="IPR050095">
    <property type="entry name" value="ECF_ABC_transporter_ATP-bd"/>
</dbReference>
<protein>
    <recommendedName>
        <fullName evidence="11">ABC transporter domain-containing protein</fullName>
    </recommendedName>
</protein>
<evidence type="ECO:0000256" key="9">
    <source>
        <dbReference type="ARBA" id="ARBA00023136"/>
    </source>
</evidence>
<dbReference type="GO" id="GO:0042626">
    <property type="term" value="F:ATPase-coupled transmembrane transporter activity"/>
    <property type="evidence" value="ECO:0007669"/>
    <property type="project" value="TreeGrafter"/>
</dbReference>
<dbReference type="Gene3D" id="3.40.50.300">
    <property type="entry name" value="P-loop containing nucleotide triphosphate hydrolases"/>
    <property type="match status" value="2"/>
</dbReference>
<evidence type="ECO:0000259" key="11">
    <source>
        <dbReference type="PROSITE" id="PS50893"/>
    </source>
</evidence>
<dbReference type="CDD" id="cd03225">
    <property type="entry name" value="ABC_cobalt_CbiO_domain1"/>
    <property type="match status" value="1"/>
</dbReference>
<dbReference type="Pfam" id="PF00005">
    <property type="entry name" value="ABC_tran"/>
    <property type="match status" value="2"/>
</dbReference>
<dbReference type="eggNOG" id="COG1129">
    <property type="taxonomic scope" value="Bacteria"/>
</dbReference>
<evidence type="ECO:0000313" key="12">
    <source>
        <dbReference type="EMBL" id="EMZ26168.1"/>
    </source>
</evidence>
<dbReference type="SUPFAM" id="SSF52540">
    <property type="entry name" value="P-loop containing nucleoside triphosphate hydrolases"/>
    <property type="match status" value="2"/>
</dbReference>
<dbReference type="InterPro" id="IPR027417">
    <property type="entry name" value="P-loop_NTPase"/>
</dbReference>
<evidence type="ECO:0000313" key="13">
    <source>
        <dbReference type="Proteomes" id="UP000012589"/>
    </source>
</evidence>
<sequence>MVDIRHVDFSYHGEEEHGSLHQIDFQVRPGECVLLCGKSGCGKTTVTKLINGLIPHFNDGDLSGNTIVDDMVVSETPMYQLSGKVGSVFQNPKSQFFNIDSDSELAFGLENNGVAPAMIRQRVEKTVRDLHIEHLRHRDIFSMSGGEKQILAFASVYAMNPEIYVLDEPSANLDRASTLILGEQLKHIKEQGKSIVIAEHRLYYLTDIIDRAVFIVDGKIIKEYGREEFLSLTDEERCRMGLRTLRRKNPPYHVVSGAKGELEVRNLTVKDKKHTIFENISFSASSGEILGILGINGAGKTTLVRCLAGLLKEHSGEVLFSGKPMTPKERNAACYMIMQDVNHQLFGESVWNECELSRDEQITDSEIEKALTDFDLIDFKDKHPMALSGGQKQRLAIVTGIVAGKKILIFDEPTSGLDYDHMCVVSKTLKDLAKMEHIVFVITHDMEFLEITCNQVVEVGNQYFAGRENHF</sequence>
<evidence type="ECO:0000256" key="10">
    <source>
        <dbReference type="ARBA" id="ARBA00025157"/>
    </source>
</evidence>
<keyword evidence="8" id="KW-1278">Translocase</keyword>
<dbReference type="CDD" id="cd03226">
    <property type="entry name" value="ABC_cobalt_CbiO_domain2"/>
    <property type="match status" value="1"/>
</dbReference>
<evidence type="ECO:0000256" key="1">
    <source>
        <dbReference type="ARBA" id="ARBA00004202"/>
    </source>
</evidence>